<dbReference type="Proteomes" id="UP000199706">
    <property type="component" value="Unassembled WGS sequence"/>
</dbReference>
<dbReference type="AlphaFoldDB" id="A0A1G8LV72"/>
<dbReference type="EMBL" id="FNCJ01000017">
    <property type="protein sequence ID" value="SDI12312.1"/>
    <property type="molecule type" value="Genomic_DNA"/>
</dbReference>
<sequence>MPDGKAVLPIVGRDAAQTDSQAAAKSNLVLAHVADCPRFAPKSVLFQQSFLLRFRKEGAVQPIASVIHNQVFPVRQTTRKQLRNPFHIGRMYESGPMPIFVQQRHHSIMVVSITQFSLTDEKSREILFIPDSRFVKRIYCAHLLFFLLRPADERPNF</sequence>
<organism evidence="2 3">
    <name type="scientific">Paraburkholderia phenazinium</name>
    <dbReference type="NCBI Taxonomy" id="60549"/>
    <lineage>
        <taxon>Bacteria</taxon>
        <taxon>Pseudomonadati</taxon>
        <taxon>Pseudomonadota</taxon>
        <taxon>Betaproteobacteria</taxon>
        <taxon>Burkholderiales</taxon>
        <taxon>Burkholderiaceae</taxon>
        <taxon>Paraburkholderia</taxon>
    </lineage>
</organism>
<dbReference type="EMBL" id="FNCJ01000027">
    <property type="protein sequence ID" value="SDI59594.1"/>
    <property type="molecule type" value="Genomic_DNA"/>
</dbReference>
<reference evidence="2 3" key="1">
    <citation type="submission" date="2016-10" db="EMBL/GenBank/DDBJ databases">
        <authorList>
            <person name="de Groot N.N."/>
        </authorList>
    </citation>
    <scope>NUCLEOTIDE SEQUENCE [LARGE SCALE GENOMIC DNA]</scope>
    <source>
        <strain evidence="2 3">LMG 2247</strain>
    </source>
</reference>
<accession>A0A1G8LV72</accession>
<gene>
    <name evidence="1" type="ORF">SAMN05216466_117139</name>
    <name evidence="2" type="ORF">SAMN05216466_12748</name>
</gene>
<proteinExistence type="predicted"/>
<name>A0A1G8LV72_9BURK</name>
<evidence type="ECO:0000313" key="1">
    <source>
        <dbReference type="EMBL" id="SDI12312.1"/>
    </source>
</evidence>
<protein>
    <submittedName>
        <fullName evidence="2">Uncharacterized protein</fullName>
    </submittedName>
</protein>
<evidence type="ECO:0000313" key="3">
    <source>
        <dbReference type="Proteomes" id="UP000199706"/>
    </source>
</evidence>
<evidence type="ECO:0000313" key="2">
    <source>
        <dbReference type="EMBL" id="SDI59594.1"/>
    </source>
</evidence>